<reference evidence="1" key="1">
    <citation type="journal article" date="2023" name="Mol. Biol. Evol.">
        <title>Third-Generation Sequencing Reveals the Adaptive Role of the Epigenome in Three Deep-Sea Polychaetes.</title>
        <authorList>
            <person name="Perez M."/>
            <person name="Aroh O."/>
            <person name="Sun Y."/>
            <person name="Lan Y."/>
            <person name="Juniper S.K."/>
            <person name="Young C.R."/>
            <person name="Angers B."/>
            <person name="Qian P.Y."/>
        </authorList>
    </citation>
    <scope>NUCLEOTIDE SEQUENCE</scope>
    <source>
        <strain evidence="1">R07B-5</strain>
    </source>
</reference>
<proteinExistence type="predicted"/>
<dbReference type="AlphaFoldDB" id="A0AAD9JDU7"/>
<dbReference type="EMBL" id="JAODUO010002623">
    <property type="protein sequence ID" value="KAK2151347.1"/>
    <property type="molecule type" value="Genomic_DNA"/>
</dbReference>
<comment type="caution">
    <text evidence="1">The sequence shown here is derived from an EMBL/GenBank/DDBJ whole genome shotgun (WGS) entry which is preliminary data.</text>
</comment>
<name>A0AAD9JDU7_RIDPI</name>
<accession>A0AAD9JDU7</accession>
<evidence type="ECO:0000313" key="2">
    <source>
        <dbReference type="Proteomes" id="UP001209878"/>
    </source>
</evidence>
<gene>
    <name evidence="1" type="ORF">NP493_2638g00005</name>
</gene>
<keyword evidence="2" id="KW-1185">Reference proteome</keyword>
<evidence type="ECO:0000313" key="1">
    <source>
        <dbReference type="EMBL" id="KAK2151347.1"/>
    </source>
</evidence>
<protein>
    <submittedName>
        <fullName evidence="1">Uncharacterized protein</fullName>
    </submittedName>
</protein>
<organism evidence="1 2">
    <name type="scientific">Ridgeia piscesae</name>
    <name type="common">Tubeworm</name>
    <dbReference type="NCBI Taxonomy" id="27915"/>
    <lineage>
        <taxon>Eukaryota</taxon>
        <taxon>Metazoa</taxon>
        <taxon>Spiralia</taxon>
        <taxon>Lophotrochozoa</taxon>
        <taxon>Annelida</taxon>
        <taxon>Polychaeta</taxon>
        <taxon>Sedentaria</taxon>
        <taxon>Canalipalpata</taxon>
        <taxon>Sabellida</taxon>
        <taxon>Siboglinidae</taxon>
        <taxon>Ridgeia</taxon>
    </lineage>
</organism>
<sequence>MECPTHTTGLSPTPACRSFCSSSLLRVIRVRCSLTTGHVTLQPEICVSYSTLTMRVPGTSSASQSLGQHWVWGVSEGVSVVSLMTLRFFTRTRLLSTASKPARPLSLLPSVSPSLLLLESGVVFLAFSGSL</sequence>
<dbReference type="Proteomes" id="UP001209878">
    <property type="component" value="Unassembled WGS sequence"/>
</dbReference>